<dbReference type="CDD" id="cd00222">
    <property type="entry name" value="CollagenBindB"/>
    <property type="match status" value="1"/>
</dbReference>
<evidence type="ECO:0000259" key="1">
    <source>
        <dbReference type="Pfam" id="PF05738"/>
    </source>
</evidence>
<dbReference type="InterPro" id="IPR008454">
    <property type="entry name" value="Collagen-bd_Cna-like_B-typ_dom"/>
</dbReference>
<dbReference type="Proteomes" id="UP000198564">
    <property type="component" value="Unassembled WGS sequence"/>
</dbReference>
<organism evidence="2 3">
    <name type="scientific">Alkalibacterium gilvum</name>
    <dbReference type="NCBI Taxonomy" id="1130080"/>
    <lineage>
        <taxon>Bacteria</taxon>
        <taxon>Bacillati</taxon>
        <taxon>Bacillota</taxon>
        <taxon>Bacilli</taxon>
        <taxon>Lactobacillales</taxon>
        <taxon>Carnobacteriaceae</taxon>
        <taxon>Alkalibacterium</taxon>
    </lineage>
</organism>
<dbReference type="RefSeq" id="WP_091636759.1">
    <property type="nucleotide sequence ID" value="NZ_FNYW01000064.1"/>
</dbReference>
<reference evidence="3" key="1">
    <citation type="submission" date="2016-10" db="EMBL/GenBank/DDBJ databases">
        <authorList>
            <person name="Varghese N."/>
            <person name="Submissions S."/>
        </authorList>
    </citation>
    <scope>NUCLEOTIDE SEQUENCE [LARGE SCALE GENOMIC DNA]</scope>
    <source>
        <strain evidence="3">DSM 25751</strain>
    </source>
</reference>
<dbReference type="SUPFAM" id="SSF49478">
    <property type="entry name" value="Cna protein B-type domain"/>
    <property type="match status" value="1"/>
</dbReference>
<accession>A0A1H6VPA7</accession>
<evidence type="ECO:0000313" key="3">
    <source>
        <dbReference type="Proteomes" id="UP000198564"/>
    </source>
</evidence>
<evidence type="ECO:0000313" key="2">
    <source>
        <dbReference type="EMBL" id="SEJ06473.1"/>
    </source>
</evidence>
<dbReference type="Gene3D" id="2.60.40.1140">
    <property type="entry name" value="Collagen-binding surface protein Cna, B-type domain"/>
    <property type="match status" value="1"/>
</dbReference>
<dbReference type="STRING" id="1130080.SAMN04488113_1644"/>
<keyword evidence="3" id="KW-1185">Reference proteome</keyword>
<feature type="domain" description="CNA-B" evidence="1">
    <location>
        <begin position="175"/>
        <end position="253"/>
    </location>
</feature>
<dbReference type="OrthoDB" id="1744455at2"/>
<name>A0A1H6VPA7_9LACT</name>
<dbReference type="EMBL" id="FNYW01000064">
    <property type="protein sequence ID" value="SEJ06473.1"/>
    <property type="molecule type" value="Genomic_DNA"/>
</dbReference>
<protein>
    <recommendedName>
        <fullName evidence="1">CNA-B domain-containing protein</fullName>
    </recommendedName>
</protein>
<gene>
    <name evidence="2" type="ORF">SAMN04488113_1644</name>
</gene>
<sequence length="302" mass="35404">MKKIKKFTIKIILLFMLLIIPFSIVFRQEVNAATNGVNLNLEYIFENTEFRLYKVAVKDSNNQYVKTDTFKDYPVEISDFEESDKVSTAKTLNAYIQRDSISPLSIAKTNERFQTSFTHLDEGLYLIEGDHVLSGDYRYSPSPVLINLEKETQDRTIRMDLKYEKKGIKKPLDLEVYKVWEDNENKNRPESIELELLKNGEVVDLVELSEKNNWRHEWTDLPGRYAYEVTEKKIAKNYTVKTEREGNLIKVINKMGKKDDRPEITDEKVPQTGQLWWPVPLLLSISALFFIKGKKIDKNYEE</sequence>
<proteinExistence type="predicted"/>
<dbReference type="Pfam" id="PF05738">
    <property type="entry name" value="Cna_B"/>
    <property type="match status" value="1"/>
</dbReference>
<dbReference type="AlphaFoldDB" id="A0A1H6VPA7"/>